<accession>A0A418SY67</accession>
<evidence type="ECO:0000313" key="10">
    <source>
        <dbReference type="Proteomes" id="UP000284202"/>
    </source>
</evidence>
<keyword evidence="4 7" id="KW-1133">Transmembrane helix</keyword>
<feature type="transmembrane region" description="Helical" evidence="7">
    <location>
        <begin position="106"/>
        <end position="126"/>
    </location>
</feature>
<evidence type="ECO:0000256" key="5">
    <source>
        <dbReference type="ARBA" id="ARBA00023136"/>
    </source>
</evidence>
<comment type="caution">
    <text evidence="9">The sequence shown here is derived from an EMBL/GenBank/DDBJ whole genome shotgun (WGS) entry which is preliminary data.</text>
</comment>
<keyword evidence="5 7" id="KW-0472">Membrane</keyword>
<reference evidence="10" key="1">
    <citation type="submission" date="2018-09" db="EMBL/GenBank/DDBJ databases">
        <title>Acidovorax cavernicola nov. sp. isolated from Gruta de las Maravillas (Aracena, Spain).</title>
        <authorList>
            <person name="Jurado V."/>
            <person name="Gutierrez-Patricio S."/>
            <person name="Gonzalez-Pimentel J.L."/>
            <person name="Miller A.Z."/>
            <person name="Laiz L."/>
            <person name="Saiz-Jimenez C."/>
        </authorList>
    </citation>
    <scope>NUCLEOTIDE SEQUENCE [LARGE SCALE GENOMIC DNA]</scope>
    <source>
        <strain evidence="10">1011MAR3C25</strain>
    </source>
</reference>
<feature type="transmembrane region" description="Helical" evidence="7">
    <location>
        <begin position="75"/>
        <end position="99"/>
    </location>
</feature>
<keyword evidence="10" id="KW-1185">Reference proteome</keyword>
<evidence type="ECO:0000256" key="6">
    <source>
        <dbReference type="SAM" id="MobiDB-lite"/>
    </source>
</evidence>
<feature type="transmembrane region" description="Helical" evidence="7">
    <location>
        <begin position="361"/>
        <end position="384"/>
    </location>
</feature>
<dbReference type="SUPFAM" id="SSF103473">
    <property type="entry name" value="MFS general substrate transporter"/>
    <property type="match status" value="1"/>
</dbReference>
<dbReference type="AlphaFoldDB" id="A0A418SY67"/>
<dbReference type="InterPro" id="IPR036259">
    <property type="entry name" value="MFS_trans_sf"/>
</dbReference>
<evidence type="ECO:0000256" key="2">
    <source>
        <dbReference type="ARBA" id="ARBA00022475"/>
    </source>
</evidence>
<feature type="transmembrane region" description="Helical" evidence="7">
    <location>
        <begin position="193"/>
        <end position="218"/>
    </location>
</feature>
<dbReference type="InterPro" id="IPR050189">
    <property type="entry name" value="MFS_Efflux_Transporters"/>
</dbReference>
<sequence>MSRRLYGRSCNRRARRQSKQEDRMSKTTSNRSAWPISTWLSVISLTCGSFALISSELLPMAVLTPMAADLGITEGAAGQAVTLTAIFAGIAAPTVALIIGRVDRKLINLTLCILVIASNIAVAFTSDYFVLLAARTFLGIAIGGFFALAGATVVKLVSMEDMGKGMSVVFMGLSAGLVVAPALGTLIGEAFGWRAAFMAAAGAGMLALLLQAICLPGVPATGATSLSSLFGLLKRPQVRVGLTVGLLFFGGEVCGFTFMRPYLETDAGLDATSIAPVLMVLGLASLLGSAIAGMFADRMLRRGFGTTFLVLGVASIGLLTFGTTYVAVLAFAAAWGLAVGAGPVMTQTWMGRAAPDQLEGVGGLFLAVIQVGVALGAIAGGIAVDVLGTSAPLYVTAICALFAAITIATQRSPDMASPIPASALTPAE</sequence>
<feature type="transmembrane region" description="Helical" evidence="7">
    <location>
        <begin position="391"/>
        <end position="409"/>
    </location>
</feature>
<evidence type="ECO:0000313" key="9">
    <source>
        <dbReference type="EMBL" id="RJE85838.1"/>
    </source>
</evidence>
<keyword evidence="3 7" id="KW-0812">Transmembrane</keyword>
<evidence type="ECO:0000256" key="4">
    <source>
        <dbReference type="ARBA" id="ARBA00022989"/>
    </source>
</evidence>
<dbReference type="Proteomes" id="UP000284202">
    <property type="component" value="Unassembled WGS sequence"/>
</dbReference>
<dbReference type="GO" id="GO:0022857">
    <property type="term" value="F:transmembrane transporter activity"/>
    <property type="evidence" value="ECO:0007669"/>
    <property type="project" value="InterPro"/>
</dbReference>
<dbReference type="InterPro" id="IPR020846">
    <property type="entry name" value="MFS_dom"/>
</dbReference>
<dbReference type="PROSITE" id="PS50850">
    <property type="entry name" value="MFS"/>
    <property type="match status" value="1"/>
</dbReference>
<feature type="transmembrane region" description="Helical" evidence="7">
    <location>
        <begin position="166"/>
        <end position="187"/>
    </location>
</feature>
<dbReference type="GO" id="GO:0005886">
    <property type="term" value="C:plasma membrane"/>
    <property type="evidence" value="ECO:0007669"/>
    <property type="project" value="UniProtKB-SubCell"/>
</dbReference>
<feature type="domain" description="Major facilitator superfamily (MFS) profile" evidence="8">
    <location>
        <begin position="41"/>
        <end position="415"/>
    </location>
</feature>
<organism evidence="9 10">
    <name type="scientific">Paracoccus onubensis</name>
    <dbReference type="NCBI Taxonomy" id="1675788"/>
    <lineage>
        <taxon>Bacteria</taxon>
        <taxon>Pseudomonadati</taxon>
        <taxon>Pseudomonadota</taxon>
        <taxon>Alphaproteobacteria</taxon>
        <taxon>Rhodobacterales</taxon>
        <taxon>Paracoccaceae</taxon>
        <taxon>Paracoccus</taxon>
    </lineage>
</organism>
<gene>
    <name evidence="9" type="ORF">D3P04_08785</name>
</gene>
<feature type="transmembrane region" description="Helical" evidence="7">
    <location>
        <begin position="271"/>
        <end position="296"/>
    </location>
</feature>
<protein>
    <submittedName>
        <fullName evidence="9">MFS transporter</fullName>
    </submittedName>
</protein>
<evidence type="ECO:0000259" key="8">
    <source>
        <dbReference type="PROSITE" id="PS50850"/>
    </source>
</evidence>
<evidence type="ECO:0000256" key="1">
    <source>
        <dbReference type="ARBA" id="ARBA00004651"/>
    </source>
</evidence>
<evidence type="ECO:0000256" key="7">
    <source>
        <dbReference type="SAM" id="Phobius"/>
    </source>
</evidence>
<dbReference type="EMBL" id="QZCG01000005">
    <property type="protein sequence ID" value="RJE85838.1"/>
    <property type="molecule type" value="Genomic_DNA"/>
</dbReference>
<dbReference type="InterPro" id="IPR011701">
    <property type="entry name" value="MFS"/>
</dbReference>
<evidence type="ECO:0000256" key="3">
    <source>
        <dbReference type="ARBA" id="ARBA00022692"/>
    </source>
</evidence>
<proteinExistence type="predicted"/>
<dbReference type="Gene3D" id="1.20.1250.20">
    <property type="entry name" value="MFS general substrate transporter like domains"/>
    <property type="match status" value="1"/>
</dbReference>
<feature type="transmembrane region" description="Helical" evidence="7">
    <location>
        <begin position="238"/>
        <end position="259"/>
    </location>
</feature>
<feature type="region of interest" description="Disordered" evidence="6">
    <location>
        <begin position="1"/>
        <end position="29"/>
    </location>
</feature>
<dbReference type="Pfam" id="PF07690">
    <property type="entry name" value="MFS_1"/>
    <property type="match status" value="1"/>
</dbReference>
<feature type="transmembrane region" description="Helical" evidence="7">
    <location>
        <begin position="308"/>
        <end position="341"/>
    </location>
</feature>
<dbReference type="CDD" id="cd17324">
    <property type="entry name" value="MFS_NepI_like"/>
    <property type="match status" value="1"/>
</dbReference>
<dbReference type="PANTHER" id="PTHR43124">
    <property type="entry name" value="PURINE EFFLUX PUMP PBUE"/>
    <property type="match status" value="1"/>
</dbReference>
<feature type="transmembrane region" description="Helical" evidence="7">
    <location>
        <begin position="33"/>
        <end position="55"/>
    </location>
</feature>
<dbReference type="PANTHER" id="PTHR43124:SF5">
    <property type="entry name" value="PURINE RIBONUCLEOSIDE EFFLUX PUMP NEPI"/>
    <property type="match status" value="1"/>
</dbReference>
<name>A0A418SY67_9RHOB</name>
<comment type="subcellular location">
    <subcellularLocation>
        <location evidence="1">Cell membrane</location>
        <topology evidence="1">Multi-pass membrane protein</topology>
    </subcellularLocation>
</comment>
<keyword evidence="2" id="KW-1003">Cell membrane</keyword>
<feature type="transmembrane region" description="Helical" evidence="7">
    <location>
        <begin position="132"/>
        <end position="154"/>
    </location>
</feature>
<feature type="compositionally biased region" description="Basic residues" evidence="6">
    <location>
        <begin position="1"/>
        <end position="17"/>
    </location>
</feature>
<dbReference type="OrthoDB" id="9788453at2"/>